<protein>
    <submittedName>
        <fullName evidence="1">Uncharacterized protein</fullName>
    </submittedName>
</protein>
<dbReference type="AlphaFoldDB" id="A0A6G1IC69"/>
<organism evidence="1 2">
    <name type="scientific">Lentithecium fluviatile CBS 122367</name>
    <dbReference type="NCBI Taxonomy" id="1168545"/>
    <lineage>
        <taxon>Eukaryota</taxon>
        <taxon>Fungi</taxon>
        <taxon>Dikarya</taxon>
        <taxon>Ascomycota</taxon>
        <taxon>Pezizomycotina</taxon>
        <taxon>Dothideomycetes</taxon>
        <taxon>Pleosporomycetidae</taxon>
        <taxon>Pleosporales</taxon>
        <taxon>Massarineae</taxon>
        <taxon>Lentitheciaceae</taxon>
        <taxon>Lentithecium</taxon>
    </lineage>
</organism>
<reference evidence="1" key="1">
    <citation type="journal article" date="2020" name="Stud. Mycol.">
        <title>101 Dothideomycetes genomes: a test case for predicting lifestyles and emergence of pathogens.</title>
        <authorList>
            <person name="Haridas S."/>
            <person name="Albert R."/>
            <person name="Binder M."/>
            <person name="Bloem J."/>
            <person name="Labutti K."/>
            <person name="Salamov A."/>
            <person name="Andreopoulos B."/>
            <person name="Baker S."/>
            <person name="Barry K."/>
            <person name="Bills G."/>
            <person name="Bluhm B."/>
            <person name="Cannon C."/>
            <person name="Castanera R."/>
            <person name="Culley D."/>
            <person name="Daum C."/>
            <person name="Ezra D."/>
            <person name="Gonzalez J."/>
            <person name="Henrissat B."/>
            <person name="Kuo A."/>
            <person name="Liang C."/>
            <person name="Lipzen A."/>
            <person name="Lutzoni F."/>
            <person name="Magnuson J."/>
            <person name="Mondo S."/>
            <person name="Nolan M."/>
            <person name="Ohm R."/>
            <person name="Pangilinan J."/>
            <person name="Park H.-J."/>
            <person name="Ramirez L."/>
            <person name="Alfaro M."/>
            <person name="Sun H."/>
            <person name="Tritt A."/>
            <person name="Yoshinaga Y."/>
            <person name="Zwiers L.-H."/>
            <person name="Turgeon B."/>
            <person name="Goodwin S."/>
            <person name="Spatafora J."/>
            <person name="Crous P."/>
            <person name="Grigoriev I."/>
        </authorList>
    </citation>
    <scope>NUCLEOTIDE SEQUENCE</scope>
    <source>
        <strain evidence="1">CBS 122367</strain>
    </source>
</reference>
<keyword evidence="2" id="KW-1185">Reference proteome</keyword>
<evidence type="ECO:0000313" key="1">
    <source>
        <dbReference type="EMBL" id="KAF2675698.1"/>
    </source>
</evidence>
<name>A0A6G1IC69_9PLEO</name>
<evidence type="ECO:0000313" key="2">
    <source>
        <dbReference type="Proteomes" id="UP000799291"/>
    </source>
</evidence>
<gene>
    <name evidence="1" type="ORF">K458DRAFT_425299</name>
</gene>
<dbReference type="Proteomes" id="UP000799291">
    <property type="component" value="Unassembled WGS sequence"/>
</dbReference>
<dbReference type="OrthoDB" id="3801236at2759"/>
<sequence>MGSPYTDSRPNLNATFAAGWAKLPDEIKLHVLSYSNLVTPYGRLDTDAFDEKGMSTTVDNYIAHCLMGPDFARLATEIFYSGNTFMLTQLLHEVAIPLISKRTYHHLIRRLFLRFCYGMRTGRSHWRSLRKLAEGGYGFAALKWIEVV</sequence>
<dbReference type="EMBL" id="MU005652">
    <property type="protein sequence ID" value="KAF2675698.1"/>
    <property type="molecule type" value="Genomic_DNA"/>
</dbReference>
<accession>A0A6G1IC69</accession>
<proteinExistence type="predicted"/>